<dbReference type="GO" id="GO:0016813">
    <property type="term" value="F:hydrolase activity, acting on carbon-nitrogen (but not peptide) bonds, in linear amidines"/>
    <property type="evidence" value="ECO:0007669"/>
    <property type="project" value="InterPro"/>
</dbReference>
<dbReference type="InterPro" id="IPR036264">
    <property type="entry name" value="Bact_exopeptidase_dim_dom"/>
</dbReference>
<gene>
    <name evidence="4" type="ORF">M0639_19745</name>
</gene>
<name>A0AB38R7L5_RHOSG</name>
<dbReference type="InterPro" id="IPR002933">
    <property type="entry name" value="Peptidase_M20"/>
</dbReference>
<dbReference type="Proteomes" id="UP000831484">
    <property type="component" value="Chromosome"/>
</dbReference>
<feature type="binding site" evidence="3">
    <location>
        <position position="184"/>
    </location>
    <ligand>
        <name>Zn(2+)</name>
        <dbReference type="ChEBI" id="CHEBI:29105"/>
        <label>1</label>
    </ligand>
</feature>
<keyword evidence="3" id="KW-0862">Zinc</keyword>
<feature type="binding site" evidence="3">
    <location>
        <position position="377"/>
    </location>
    <ligand>
        <name>Zn(2+)</name>
        <dbReference type="ChEBI" id="CHEBI:29105"/>
        <label>2</label>
    </ligand>
</feature>
<feature type="binding site" evidence="3">
    <location>
        <position position="86"/>
    </location>
    <ligand>
        <name>Zn(2+)</name>
        <dbReference type="ChEBI" id="CHEBI:29105"/>
        <label>2</label>
    </ligand>
</feature>
<organism evidence="4 5">
    <name type="scientific">Rhodococcus qingshengii JCM 15477</name>
    <dbReference type="NCBI Taxonomy" id="1303681"/>
    <lineage>
        <taxon>Bacteria</taxon>
        <taxon>Bacillati</taxon>
        <taxon>Actinomycetota</taxon>
        <taxon>Actinomycetes</taxon>
        <taxon>Mycobacteriales</taxon>
        <taxon>Nocardiaceae</taxon>
        <taxon>Rhodococcus</taxon>
        <taxon>Rhodococcus erythropolis group</taxon>
    </lineage>
</organism>
<dbReference type="PIRSF" id="PIRSF001235">
    <property type="entry name" value="Amidase_carbamoylase"/>
    <property type="match status" value="1"/>
</dbReference>
<dbReference type="InterPro" id="IPR010158">
    <property type="entry name" value="Amidase_Cbmase"/>
</dbReference>
<feature type="binding site" evidence="3">
    <location>
        <position position="86"/>
    </location>
    <ligand>
        <name>Zn(2+)</name>
        <dbReference type="ChEBI" id="CHEBI:29105"/>
        <label>1</label>
    </ligand>
</feature>
<comment type="cofactor">
    <cofactor evidence="3">
        <name>Zn(2+)</name>
        <dbReference type="ChEBI" id="CHEBI:29105"/>
    </cofactor>
    <text evidence="3">Binds 2 Zn(2+) ions per subunit.</text>
</comment>
<evidence type="ECO:0000313" key="4">
    <source>
        <dbReference type="EMBL" id="UPU41273.1"/>
    </source>
</evidence>
<sequence>MSDFLADFDAMSRFGATEGGGVERQAASAADGQTRDWFRIWLTENGFNCRVDAVGNLFGSLEWIEGASHILVGSHLDSQPKAGRFDGAFGVLAGAHAAAAVAERVAAGSITPSFNLTVVDWFNEEGCRFSPSLMGSGVFTGKFAAGEVLDTVDSDGRTVRGALSDIGYLGSDEPPECSAYAEIHIEQGRVLEEKGISIGVVTANWAVRKYLVRVRGEQAHTGATLIEDRRDALLGAAQMIVAVREVASAFPAGAVLTSIGRLTVQPNSPVVVASDVVMSVDIRSSEEAALDKAHELFLQAKADIEALGEVSVDIESGSLRPSTSYDLAGIELSESVAGGLGLSARRMLTRAGHDSINLKDLVPTVMLFVPSVGGISHAENEYTKPEDLLAGLNMLTGVLERLVVEGLSSEQEQS</sequence>
<dbReference type="RefSeq" id="WP_042450326.1">
    <property type="nucleotide sequence ID" value="NZ_CP096563.1"/>
</dbReference>
<keyword evidence="5" id="KW-1185">Reference proteome</keyword>
<keyword evidence="3" id="KW-0479">Metal-binding</keyword>
<dbReference type="CDD" id="cd03884">
    <property type="entry name" value="M20_bAS"/>
    <property type="match status" value="1"/>
</dbReference>
<dbReference type="AlphaFoldDB" id="A0AB38R7L5"/>
<evidence type="ECO:0000256" key="3">
    <source>
        <dbReference type="PIRSR" id="PIRSR001235-1"/>
    </source>
</evidence>
<dbReference type="Pfam" id="PF01546">
    <property type="entry name" value="Peptidase_M20"/>
    <property type="match status" value="1"/>
</dbReference>
<dbReference type="NCBIfam" id="TIGR01879">
    <property type="entry name" value="hydantase"/>
    <property type="match status" value="1"/>
</dbReference>
<evidence type="ECO:0000256" key="2">
    <source>
        <dbReference type="ARBA" id="ARBA00022801"/>
    </source>
</evidence>
<dbReference type="Gene3D" id="3.40.630.10">
    <property type="entry name" value="Zn peptidases"/>
    <property type="match status" value="1"/>
</dbReference>
<dbReference type="Gene3D" id="3.30.70.360">
    <property type="match status" value="1"/>
</dbReference>
<dbReference type="EMBL" id="CP096563">
    <property type="protein sequence ID" value="UPU41273.1"/>
    <property type="molecule type" value="Genomic_DNA"/>
</dbReference>
<dbReference type="SUPFAM" id="SSF55031">
    <property type="entry name" value="Bacterial exopeptidase dimerisation domain"/>
    <property type="match status" value="1"/>
</dbReference>
<keyword evidence="2" id="KW-0378">Hydrolase</keyword>
<accession>A0AB38R7L5</accession>
<dbReference type="NCBIfam" id="NF006772">
    <property type="entry name" value="PRK09290.2-1"/>
    <property type="match status" value="1"/>
</dbReference>
<dbReference type="PANTHER" id="PTHR32494:SF5">
    <property type="entry name" value="ALLANTOATE AMIDOHYDROLASE"/>
    <property type="match status" value="1"/>
</dbReference>
<dbReference type="GO" id="GO:0046872">
    <property type="term" value="F:metal ion binding"/>
    <property type="evidence" value="ECO:0007669"/>
    <property type="project" value="UniProtKB-KW"/>
</dbReference>
<feature type="binding site" evidence="3">
    <location>
        <position position="75"/>
    </location>
    <ligand>
        <name>Zn(2+)</name>
        <dbReference type="ChEBI" id="CHEBI:29105"/>
        <label>1</label>
    </ligand>
</feature>
<proteinExistence type="inferred from homology"/>
<dbReference type="PANTHER" id="PTHR32494">
    <property type="entry name" value="ALLANTOATE DEIMINASE-RELATED"/>
    <property type="match status" value="1"/>
</dbReference>
<feature type="binding site" evidence="3">
    <location>
        <position position="125"/>
    </location>
    <ligand>
        <name>Zn(2+)</name>
        <dbReference type="ChEBI" id="CHEBI:29105"/>
        <label>2</label>
    </ligand>
</feature>
<protein>
    <submittedName>
        <fullName evidence="4">M20 family metallo-hydrolase</fullName>
    </submittedName>
</protein>
<reference evidence="5" key="1">
    <citation type="journal article" date="2022" name="Environ. Microbiol.">
        <title>Functional analysis, diversity, and distribution of carbendazim hydrolases MheI and CbmA, responsible for the initial step in carbendazim degradation.</title>
        <authorList>
            <person name="Zhang M."/>
            <person name="Bai X."/>
            <person name="Li Q."/>
            <person name="Zhang L."/>
            <person name="Zhu Q."/>
            <person name="Gao S."/>
            <person name="Ke Z."/>
            <person name="Jiang M."/>
            <person name="Hu J."/>
            <person name="Qiu J."/>
            <person name="Hong Q."/>
        </authorList>
    </citation>
    <scope>NUCLEOTIDE SEQUENCE [LARGE SCALE GENOMIC DNA]</scope>
    <source>
        <strain evidence="5">djl-6</strain>
    </source>
</reference>
<evidence type="ECO:0000313" key="5">
    <source>
        <dbReference type="Proteomes" id="UP000831484"/>
    </source>
</evidence>
<evidence type="ECO:0000256" key="1">
    <source>
        <dbReference type="ARBA" id="ARBA00006153"/>
    </source>
</evidence>
<dbReference type="SUPFAM" id="SSF53187">
    <property type="entry name" value="Zn-dependent exopeptidases"/>
    <property type="match status" value="1"/>
</dbReference>
<comment type="similarity">
    <text evidence="1">Belongs to the peptidase M20 family.</text>
</comment>